<gene>
    <name evidence="3" type="ORF">BN1723_017988</name>
</gene>
<feature type="transmembrane region" description="Helical" evidence="1">
    <location>
        <begin position="146"/>
        <end position="172"/>
    </location>
</feature>
<evidence type="ECO:0000313" key="4">
    <source>
        <dbReference type="Proteomes" id="UP000045706"/>
    </source>
</evidence>
<dbReference type="InterPro" id="IPR046341">
    <property type="entry name" value="SET_dom_sf"/>
</dbReference>
<feature type="domain" description="SET" evidence="2">
    <location>
        <begin position="1"/>
        <end position="89"/>
    </location>
</feature>
<accession>A0A0G4LK50</accession>
<keyword evidence="1" id="KW-0812">Transmembrane</keyword>
<evidence type="ECO:0000256" key="1">
    <source>
        <dbReference type="SAM" id="Phobius"/>
    </source>
</evidence>
<dbReference type="Gene3D" id="2.170.270.10">
    <property type="entry name" value="SET domain"/>
    <property type="match status" value="1"/>
</dbReference>
<keyword evidence="1" id="KW-0472">Membrane</keyword>
<evidence type="ECO:0000259" key="2">
    <source>
        <dbReference type="PROSITE" id="PS50280"/>
    </source>
</evidence>
<dbReference type="EMBL" id="CVQI01013091">
    <property type="protein sequence ID" value="CRK22284.1"/>
    <property type="molecule type" value="Genomic_DNA"/>
</dbReference>
<dbReference type="SUPFAM" id="SSF82199">
    <property type="entry name" value="SET domain"/>
    <property type="match status" value="1"/>
</dbReference>
<proteinExistence type="predicted"/>
<organism evidence="3 4">
    <name type="scientific">Verticillium longisporum</name>
    <name type="common">Verticillium dahliae var. longisporum</name>
    <dbReference type="NCBI Taxonomy" id="100787"/>
    <lineage>
        <taxon>Eukaryota</taxon>
        <taxon>Fungi</taxon>
        <taxon>Dikarya</taxon>
        <taxon>Ascomycota</taxon>
        <taxon>Pezizomycotina</taxon>
        <taxon>Sordariomycetes</taxon>
        <taxon>Hypocreomycetidae</taxon>
        <taxon>Glomerellales</taxon>
        <taxon>Plectosphaerellaceae</taxon>
        <taxon>Verticillium</taxon>
    </lineage>
</organism>
<dbReference type="Pfam" id="PF00856">
    <property type="entry name" value="SET"/>
    <property type="match status" value="1"/>
</dbReference>
<dbReference type="PROSITE" id="PS50280">
    <property type="entry name" value="SET"/>
    <property type="match status" value="1"/>
</dbReference>
<keyword evidence="1" id="KW-1133">Transmembrane helix</keyword>
<dbReference type="InterPro" id="IPR001214">
    <property type="entry name" value="SET_dom"/>
</dbReference>
<name>A0A0G4LK50_VERLO</name>
<dbReference type="AlphaFoldDB" id="A0A0G4LK50"/>
<dbReference type="InterPro" id="IPR051624">
    <property type="entry name" value="RMD1/Sad1-interacting"/>
</dbReference>
<feature type="non-terminal residue" evidence="3">
    <location>
        <position position="201"/>
    </location>
</feature>
<evidence type="ECO:0000313" key="3">
    <source>
        <dbReference type="EMBL" id="CRK22284.1"/>
    </source>
</evidence>
<dbReference type="Proteomes" id="UP000045706">
    <property type="component" value="Unassembled WGS sequence"/>
</dbReference>
<dbReference type="PANTHER" id="PTHR16255">
    <property type="entry name" value="REQUIRED FOR MEIOTIC NUCLEAR DIVISION PROTEIN 1 HOMOLOG"/>
    <property type="match status" value="1"/>
</dbReference>
<sequence>MHDEGVRREARRGEVFDEGSFTSYVFSLLDSEGIWVDAAIYGNHSRYINHEQDTYNVEPKILYVNGEYRIRFSATRNIQAGEELFFNYGNNFPNLTKKMIKDKTAEEDGPYLEIDPRIKVLNERCRVFLDLAEILSDSVADSKMSYITWIVIILIVISILVTLTEVGLRFILLSKNSDEGGKKPSETAVRMLLDVPQVDVG</sequence>
<protein>
    <recommendedName>
        <fullName evidence="2">SET domain-containing protein</fullName>
    </recommendedName>
</protein>
<dbReference type="PANTHER" id="PTHR16255:SF4">
    <property type="entry name" value="SPORULATION PROTEIN RMD8"/>
    <property type="match status" value="1"/>
</dbReference>
<reference evidence="4" key="1">
    <citation type="submission" date="2015-05" db="EMBL/GenBank/DDBJ databases">
        <authorList>
            <person name="Fogelqvist Johan"/>
        </authorList>
    </citation>
    <scope>NUCLEOTIDE SEQUENCE [LARGE SCALE GENOMIC DNA]</scope>
</reference>